<reference evidence="1 2" key="1">
    <citation type="journal article" date="2015" name="Sci. Rep.">
        <title>Genome of the facultative scuticociliatosis pathogen Pseudocohnilembus persalinus provides insight into its virulence through horizontal gene transfer.</title>
        <authorList>
            <person name="Xiong J."/>
            <person name="Wang G."/>
            <person name="Cheng J."/>
            <person name="Tian M."/>
            <person name="Pan X."/>
            <person name="Warren A."/>
            <person name="Jiang C."/>
            <person name="Yuan D."/>
            <person name="Miao W."/>
        </authorList>
    </citation>
    <scope>NUCLEOTIDE SEQUENCE [LARGE SCALE GENOMIC DNA]</scope>
    <source>
        <strain evidence="1">36N120E</strain>
    </source>
</reference>
<sequence length="140" mass="17372">MQELSLILPMKEYFKNIFILKNKLIKQQILKLNLELLKTFQITNKNNYGLHALFSQNWMEKLEMLIQISIQAQFQIFQVLWQFKKSKFMKLSIYIRYLFYLIDFIKIFQELWSILQFKSQQVSLSKIRYKRYYFQVFEIK</sequence>
<keyword evidence="2" id="KW-1185">Reference proteome</keyword>
<dbReference type="EMBL" id="LDAU01000040">
    <property type="protein sequence ID" value="KRX10154.1"/>
    <property type="molecule type" value="Genomic_DNA"/>
</dbReference>
<proteinExistence type="predicted"/>
<evidence type="ECO:0000313" key="2">
    <source>
        <dbReference type="Proteomes" id="UP000054937"/>
    </source>
</evidence>
<dbReference type="InParanoid" id="A0A0V0R730"/>
<accession>A0A0V0R730</accession>
<name>A0A0V0R730_PSEPJ</name>
<comment type="caution">
    <text evidence="1">The sequence shown here is derived from an EMBL/GenBank/DDBJ whole genome shotgun (WGS) entry which is preliminary data.</text>
</comment>
<gene>
    <name evidence="1" type="ORF">PPERSA_08557</name>
</gene>
<protein>
    <submittedName>
        <fullName evidence="1">Uncharacterized protein</fullName>
    </submittedName>
</protein>
<organism evidence="1 2">
    <name type="scientific">Pseudocohnilembus persalinus</name>
    <name type="common">Ciliate</name>
    <dbReference type="NCBI Taxonomy" id="266149"/>
    <lineage>
        <taxon>Eukaryota</taxon>
        <taxon>Sar</taxon>
        <taxon>Alveolata</taxon>
        <taxon>Ciliophora</taxon>
        <taxon>Intramacronucleata</taxon>
        <taxon>Oligohymenophorea</taxon>
        <taxon>Scuticociliatia</taxon>
        <taxon>Philasterida</taxon>
        <taxon>Pseudocohnilembidae</taxon>
        <taxon>Pseudocohnilembus</taxon>
    </lineage>
</organism>
<dbReference type="AlphaFoldDB" id="A0A0V0R730"/>
<evidence type="ECO:0000313" key="1">
    <source>
        <dbReference type="EMBL" id="KRX10154.1"/>
    </source>
</evidence>
<dbReference type="Proteomes" id="UP000054937">
    <property type="component" value="Unassembled WGS sequence"/>
</dbReference>